<accession>A0A1M2V537</accession>
<organism evidence="1 2">
    <name type="scientific">Trametes pubescens</name>
    <name type="common">White-rot fungus</name>
    <dbReference type="NCBI Taxonomy" id="154538"/>
    <lineage>
        <taxon>Eukaryota</taxon>
        <taxon>Fungi</taxon>
        <taxon>Dikarya</taxon>
        <taxon>Basidiomycota</taxon>
        <taxon>Agaricomycotina</taxon>
        <taxon>Agaricomycetes</taxon>
        <taxon>Polyporales</taxon>
        <taxon>Polyporaceae</taxon>
        <taxon>Trametes</taxon>
    </lineage>
</organism>
<reference evidence="1 2" key="1">
    <citation type="submission" date="2016-10" db="EMBL/GenBank/DDBJ databases">
        <title>Genome sequence of the basidiomycete white-rot fungus Trametes pubescens.</title>
        <authorList>
            <person name="Makela M.R."/>
            <person name="Granchi Z."/>
            <person name="Peng M."/>
            <person name="De Vries R.P."/>
            <person name="Grigoriev I."/>
            <person name="Riley R."/>
            <person name="Hilden K."/>
        </authorList>
    </citation>
    <scope>NUCLEOTIDE SEQUENCE [LARGE SCALE GENOMIC DNA]</scope>
    <source>
        <strain evidence="1 2">FBCC735</strain>
    </source>
</reference>
<evidence type="ECO:0000313" key="1">
    <source>
        <dbReference type="EMBL" id="OJT02730.1"/>
    </source>
</evidence>
<sequence>MLALRVEDSTNIVPDSEPEELAALAVVSEDIRHVLCRDVPKIFSGEPSDLPQACPVERKYRSHVAIHAIYALSTLGAVAVGHKAA</sequence>
<comment type="caution">
    <text evidence="1">The sequence shown here is derived from an EMBL/GenBank/DDBJ whole genome shotgun (WGS) entry which is preliminary data.</text>
</comment>
<dbReference type="AlphaFoldDB" id="A0A1M2V537"/>
<evidence type="ECO:0000313" key="2">
    <source>
        <dbReference type="Proteomes" id="UP000184267"/>
    </source>
</evidence>
<dbReference type="EMBL" id="MNAD01001650">
    <property type="protein sequence ID" value="OJT02730.1"/>
    <property type="molecule type" value="Genomic_DNA"/>
</dbReference>
<keyword evidence="2" id="KW-1185">Reference proteome</keyword>
<name>A0A1M2V537_TRAPU</name>
<proteinExistence type="predicted"/>
<protein>
    <submittedName>
        <fullName evidence="1">Uncharacterized protein</fullName>
    </submittedName>
</protein>
<gene>
    <name evidence="1" type="ORF">TRAPUB_6724</name>
</gene>
<dbReference type="Proteomes" id="UP000184267">
    <property type="component" value="Unassembled WGS sequence"/>
</dbReference>